<dbReference type="SUPFAM" id="SSF52129">
    <property type="entry name" value="Caspase-like"/>
    <property type="match status" value="1"/>
</dbReference>
<evidence type="ECO:0000313" key="3">
    <source>
        <dbReference type="EMBL" id="AWM40146.1"/>
    </source>
</evidence>
<proteinExistence type="predicted"/>
<evidence type="ECO:0000259" key="2">
    <source>
        <dbReference type="Pfam" id="PF00656"/>
    </source>
</evidence>
<protein>
    <recommendedName>
        <fullName evidence="2">Peptidase C14 caspase domain-containing protein</fullName>
    </recommendedName>
</protein>
<feature type="domain" description="Peptidase C14 caspase" evidence="2">
    <location>
        <begin position="78"/>
        <end position="352"/>
    </location>
</feature>
<dbReference type="AlphaFoldDB" id="A0A2Z3H951"/>
<dbReference type="InterPro" id="IPR011600">
    <property type="entry name" value="Pept_C14_caspase"/>
</dbReference>
<dbReference type="GO" id="GO:0004197">
    <property type="term" value="F:cysteine-type endopeptidase activity"/>
    <property type="evidence" value="ECO:0007669"/>
    <property type="project" value="InterPro"/>
</dbReference>
<gene>
    <name evidence="3" type="ORF">C1280_26165</name>
</gene>
<sequence>MFHNRVRRNVALGVLASILGGLGFGLTSTHLLPVCEHHRVEPAVPSAETNWVSAAAVTLDEKTRNEFVPRARAMDVGKRALLVGVTKYDHLAPASHLSGPGNDIRLMRTTLIERYGFPAENVVCLTEDEGKSELRPTRSSIAREFKRLAEAARPGDQVVVLLAGHGDRQPESDPPDPVAPESDGIDEIFLPADVRPWKDRKERVPNAIADKEIRDWLAAITAKKAYVWAVFDCCHAASMNREGEVVRQLPGGVLVPPAELAKARGRAAMRTGRPAPEQRAKGSSLTPGMANELLVATFACREYETTPECLQPTDSPGAKYHGLLTYSLVRELEQSAASGAPLTYRELTRRVQAGYLARPQGAPSPSTEGAGQDRVVLGTNKPARPTLTLARVRGEHVVNVGDLHGITPGSVLRVYSPPGEKERPRAVGYARVTETRPLESVVSATEYDKTAKPVELPMHGLCEVTAVDYSVGRLRLAVPADQRERDKVIRCIGDALRTLPKADTGVFELVADEASAQFLVRASAGEARLVGVSGRVLPVLLPALDAEQFGAALVAKLKTIHRARALVDVGVRLEAERGRGALGAEVKIEVLVHRTKNDPGQVLERPKGGWAFRPGDRISFRVTNTSSTKRLEVTLLIVDPEYRVTLFHPARNELNKALEPGASFTTVVGGISNEPPFGPETLVAIVTAPTNPPVDFGLLTQPGGQQRGYAAQAPIAQLLERAMYGTGLRSGLTVSEIAEQGARVLTWRTEPKE</sequence>
<dbReference type="KEGG" id="gog:C1280_26165"/>
<dbReference type="PANTHER" id="PTHR48104">
    <property type="entry name" value="METACASPASE-4"/>
    <property type="match status" value="1"/>
</dbReference>
<organism evidence="3 4">
    <name type="scientific">Gemmata obscuriglobus</name>
    <dbReference type="NCBI Taxonomy" id="114"/>
    <lineage>
        <taxon>Bacteria</taxon>
        <taxon>Pseudomonadati</taxon>
        <taxon>Planctomycetota</taxon>
        <taxon>Planctomycetia</taxon>
        <taxon>Gemmatales</taxon>
        <taxon>Gemmataceae</taxon>
        <taxon>Gemmata</taxon>
    </lineage>
</organism>
<evidence type="ECO:0000313" key="4">
    <source>
        <dbReference type="Proteomes" id="UP000245802"/>
    </source>
</evidence>
<dbReference type="InterPro" id="IPR029030">
    <property type="entry name" value="Caspase-like_dom_sf"/>
</dbReference>
<accession>A0A2Z3H951</accession>
<evidence type="ECO:0000256" key="1">
    <source>
        <dbReference type="SAM" id="MobiDB-lite"/>
    </source>
</evidence>
<reference evidence="3 4" key="1">
    <citation type="submission" date="2018-01" db="EMBL/GenBank/DDBJ databases">
        <title>G. obscuriglobus.</title>
        <authorList>
            <person name="Franke J."/>
            <person name="Blomberg W."/>
            <person name="Selmecki A."/>
        </authorList>
    </citation>
    <scope>NUCLEOTIDE SEQUENCE [LARGE SCALE GENOMIC DNA]</scope>
    <source>
        <strain evidence="3 4">DSM 5831</strain>
    </source>
</reference>
<feature type="region of interest" description="Disordered" evidence="1">
    <location>
        <begin position="264"/>
        <end position="285"/>
    </location>
</feature>
<dbReference type="Proteomes" id="UP000245802">
    <property type="component" value="Chromosome"/>
</dbReference>
<dbReference type="Pfam" id="PF00656">
    <property type="entry name" value="Peptidase_C14"/>
    <property type="match status" value="1"/>
</dbReference>
<keyword evidence="4" id="KW-1185">Reference proteome</keyword>
<dbReference type="InterPro" id="IPR050452">
    <property type="entry name" value="Metacaspase"/>
</dbReference>
<name>A0A2Z3H951_9BACT</name>
<dbReference type="EMBL" id="CP025958">
    <property type="protein sequence ID" value="AWM40146.1"/>
    <property type="molecule type" value="Genomic_DNA"/>
</dbReference>
<dbReference type="OrthoDB" id="1491023at2"/>
<dbReference type="PANTHER" id="PTHR48104:SF30">
    <property type="entry name" value="METACASPASE-1"/>
    <property type="match status" value="1"/>
</dbReference>
<dbReference type="GO" id="GO:0005737">
    <property type="term" value="C:cytoplasm"/>
    <property type="evidence" value="ECO:0007669"/>
    <property type="project" value="TreeGrafter"/>
</dbReference>
<dbReference type="GO" id="GO:0006508">
    <property type="term" value="P:proteolysis"/>
    <property type="evidence" value="ECO:0007669"/>
    <property type="project" value="InterPro"/>
</dbReference>
<dbReference type="Gene3D" id="3.40.50.1460">
    <property type="match status" value="1"/>
</dbReference>